<dbReference type="InterPro" id="IPR037914">
    <property type="entry name" value="SpoVT-AbrB_sf"/>
</dbReference>
<name>A0ABS3L9A2_9ENTE</name>
<dbReference type="Pfam" id="PF04014">
    <property type="entry name" value="MazE_antitoxin"/>
    <property type="match status" value="1"/>
</dbReference>
<evidence type="ECO:0000313" key="3">
    <source>
        <dbReference type="Proteomes" id="UP000664601"/>
    </source>
</evidence>
<feature type="domain" description="SpoVT-AbrB" evidence="1">
    <location>
        <begin position="7"/>
        <end position="50"/>
    </location>
</feature>
<evidence type="ECO:0000313" key="2">
    <source>
        <dbReference type="EMBL" id="MBO1306204.1"/>
    </source>
</evidence>
<gene>
    <name evidence="2" type="ORF">JZO70_08535</name>
</gene>
<dbReference type="Proteomes" id="UP000664601">
    <property type="component" value="Unassembled WGS sequence"/>
</dbReference>
<dbReference type="RefSeq" id="WP_207673135.1">
    <property type="nucleotide sequence ID" value="NZ_JAFREM010000013.1"/>
</dbReference>
<dbReference type="InterPro" id="IPR007159">
    <property type="entry name" value="SpoVT-AbrB_dom"/>
</dbReference>
<comment type="caution">
    <text evidence="2">The sequence shown here is derived from an EMBL/GenBank/DDBJ whole genome shotgun (WGS) entry which is preliminary data.</text>
</comment>
<evidence type="ECO:0000259" key="1">
    <source>
        <dbReference type="SMART" id="SM00966"/>
    </source>
</evidence>
<dbReference type="EMBL" id="JAFREM010000013">
    <property type="protein sequence ID" value="MBO1306204.1"/>
    <property type="molecule type" value="Genomic_DNA"/>
</dbReference>
<protein>
    <submittedName>
        <fullName evidence="2">AbrB/MazE/SpoVT family DNA-binding domain-containing protein</fullName>
    </submittedName>
</protein>
<dbReference type="SUPFAM" id="SSF89447">
    <property type="entry name" value="AbrB/MazE/MraZ-like"/>
    <property type="match status" value="1"/>
</dbReference>
<keyword evidence="2" id="KW-0238">DNA-binding</keyword>
<organism evidence="2 3">
    <name type="scientific">Candidatus Enterococcus moelleringii</name>
    <dbReference type="NCBI Taxonomy" id="2815325"/>
    <lineage>
        <taxon>Bacteria</taxon>
        <taxon>Bacillati</taxon>
        <taxon>Bacillota</taxon>
        <taxon>Bacilli</taxon>
        <taxon>Lactobacillales</taxon>
        <taxon>Enterococcaceae</taxon>
        <taxon>Enterococcus</taxon>
    </lineage>
</organism>
<proteinExistence type="predicted"/>
<keyword evidence="3" id="KW-1185">Reference proteome</keyword>
<dbReference type="GO" id="GO:0003677">
    <property type="term" value="F:DNA binding"/>
    <property type="evidence" value="ECO:0007669"/>
    <property type="project" value="UniProtKB-KW"/>
</dbReference>
<sequence length="81" mass="9131">MDKIEIETWGNSAGVRLSEEMLEALGVKIGDTLEIDINNKELVLKKYKPFTVEDLFKGFLNEAEETSPSNIIAFPTLDNEK</sequence>
<dbReference type="SMART" id="SM00966">
    <property type="entry name" value="SpoVT_AbrB"/>
    <property type="match status" value="1"/>
</dbReference>
<accession>A0ABS3L9A2</accession>
<dbReference type="Gene3D" id="2.10.260.10">
    <property type="match status" value="1"/>
</dbReference>
<reference evidence="2 3" key="1">
    <citation type="submission" date="2021-03" db="EMBL/GenBank/DDBJ databases">
        <title>Enterococcal diversity collection.</title>
        <authorList>
            <person name="Gilmore M.S."/>
            <person name="Schwartzman J."/>
            <person name="Van Tyne D."/>
            <person name="Martin M."/>
            <person name="Earl A.M."/>
            <person name="Manson A.L."/>
            <person name="Straub T."/>
            <person name="Salamzade R."/>
            <person name="Saavedra J."/>
            <person name="Lebreton F."/>
            <person name="Prichula J."/>
            <person name="Schaufler K."/>
            <person name="Gaca A."/>
            <person name="Sgardioli B."/>
            <person name="Wagenaar J."/>
            <person name="Strong T."/>
        </authorList>
    </citation>
    <scope>NUCLEOTIDE SEQUENCE [LARGE SCALE GENOMIC DNA]</scope>
    <source>
        <strain evidence="2 3">669A</strain>
    </source>
</reference>